<organism evidence="2 3">
    <name type="scientific">Klebsiella pneumoniae</name>
    <dbReference type="NCBI Taxonomy" id="573"/>
    <lineage>
        <taxon>Bacteria</taxon>
        <taxon>Pseudomonadati</taxon>
        <taxon>Pseudomonadota</taxon>
        <taxon>Gammaproteobacteria</taxon>
        <taxon>Enterobacterales</taxon>
        <taxon>Enterobacteriaceae</taxon>
        <taxon>Klebsiella/Raoultella group</taxon>
        <taxon>Klebsiella</taxon>
        <taxon>Klebsiella pneumoniae complex</taxon>
    </lineage>
</organism>
<evidence type="ECO:0000256" key="1">
    <source>
        <dbReference type="SAM" id="Phobius"/>
    </source>
</evidence>
<comment type="caution">
    <text evidence="2">The sequence shown here is derived from an EMBL/GenBank/DDBJ whole genome shotgun (WGS) entry which is preliminary data.</text>
</comment>
<keyword evidence="1" id="KW-0812">Transmembrane</keyword>
<sequence>MLLVVLPYSLGIVVASVLGVLAGLCVDTAEERKQMAKTESDMPLVEAMENE</sequence>
<evidence type="ECO:0000313" key="3">
    <source>
        <dbReference type="Proteomes" id="UP000664002"/>
    </source>
</evidence>
<gene>
    <name evidence="2" type="ORF">J4730_14615</name>
</gene>
<dbReference type="EMBL" id="JAGETM010000029">
    <property type="protein sequence ID" value="MBO1997471.1"/>
    <property type="molecule type" value="Genomic_DNA"/>
</dbReference>
<keyword evidence="1" id="KW-1133">Transmembrane helix</keyword>
<proteinExistence type="predicted"/>
<name>A0A939NPA9_KLEPN</name>
<keyword evidence="1" id="KW-0472">Membrane</keyword>
<dbReference type="AlphaFoldDB" id="A0A939NPA9"/>
<dbReference type="Proteomes" id="UP000664002">
    <property type="component" value="Unassembled WGS sequence"/>
</dbReference>
<feature type="transmembrane region" description="Helical" evidence="1">
    <location>
        <begin position="6"/>
        <end position="26"/>
    </location>
</feature>
<protein>
    <submittedName>
        <fullName evidence="2">Uncharacterized protein</fullName>
    </submittedName>
</protein>
<evidence type="ECO:0000313" key="2">
    <source>
        <dbReference type="EMBL" id="MBO1997471.1"/>
    </source>
</evidence>
<accession>A0A939NPA9</accession>
<reference evidence="2" key="1">
    <citation type="submission" date="2021-03" db="EMBL/GenBank/DDBJ databases">
        <title>Molecular epidemiology and mechanisms of colistin and carbapenem resistance in Enterobacteriaceae from clinical isolates, the environment and porcine samples in Pretoria, South Africa.</title>
        <authorList>
            <person name="Bogoshi D."/>
            <person name="Mbelle N.M."/>
            <person name="Naidoo V."/>
            <person name="Osei Sekyere J."/>
        </authorList>
    </citation>
    <scope>NUCLEOTIDE SEQUENCE</scope>
    <source>
        <strain evidence="2">C027</strain>
    </source>
</reference>